<dbReference type="RefSeq" id="WP_322879683.1">
    <property type="nucleotide sequence ID" value="NZ_JAVMIP010000032.1"/>
</dbReference>
<keyword evidence="3" id="KW-1185">Reference proteome</keyword>
<protein>
    <submittedName>
        <fullName evidence="2">GrrA/OscA1 family cyclophane-containing rSAM-modified RiPP</fullName>
    </submittedName>
</protein>
<evidence type="ECO:0000313" key="3">
    <source>
        <dbReference type="Proteomes" id="UP001268256"/>
    </source>
</evidence>
<reference evidence="3" key="1">
    <citation type="submission" date="2023-07" db="EMBL/GenBank/DDBJ databases">
        <authorList>
            <person name="Luz R."/>
            <person name="Cordeiro R."/>
            <person name="Fonseca A."/>
            <person name="Goncalves V."/>
        </authorList>
    </citation>
    <scope>NUCLEOTIDE SEQUENCE [LARGE SCALE GENOMIC DNA]</scope>
    <source>
        <strain evidence="3">BACA0444</strain>
    </source>
</reference>
<proteinExistence type="predicted"/>
<dbReference type="InterPro" id="IPR026356">
    <property type="entry name" value="GrrA/OscA1_RiPP"/>
</dbReference>
<organism evidence="2 3">
    <name type="scientific">Pseudocalidococcus azoricus BACA0444</name>
    <dbReference type="NCBI Taxonomy" id="2918990"/>
    <lineage>
        <taxon>Bacteria</taxon>
        <taxon>Bacillati</taxon>
        <taxon>Cyanobacteriota</taxon>
        <taxon>Cyanophyceae</taxon>
        <taxon>Acaryochloridales</taxon>
        <taxon>Thermosynechococcaceae</taxon>
        <taxon>Pseudocalidococcus</taxon>
        <taxon>Pseudocalidococcus azoricus</taxon>
    </lineage>
</organism>
<keyword evidence="1" id="KW-0732">Signal</keyword>
<accession>A0AAE4FV79</accession>
<dbReference type="Proteomes" id="UP001268256">
    <property type="component" value="Unassembled WGS sequence"/>
</dbReference>
<dbReference type="EMBL" id="JAVMIP010000032">
    <property type="protein sequence ID" value="MDS3862478.1"/>
    <property type="molecule type" value="Genomic_DNA"/>
</dbReference>
<feature type="chain" id="PRO_5042077999" evidence="1">
    <location>
        <begin position="27"/>
        <end position="148"/>
    </location>
</feature>
<comment type="caution">
    <text evidence="2">The sequence shown here is derived from an EMBL/GenBank/DDBJ whole genome shotgun (WGS) entry which is preliminary data.</text>
</comment>
<evidence type="ECO:0000313" key="2">
    <source>
        <dbReference type="EMBL" id="MDS3862478.1"/>
    </source>
</evidence>
<evidence type="ECO:0000256" key="1">
    <source>
        <dbReference type="SAM" id="SignalP"/>
    </source>
</evidence>
<dbReference type="NCBIfam" id="TIGR04260">
    <property type="entry name" value="Cyano_gly_rpt"/>
    <property type="match status" value="1"/>
</dbReference>
<sequence>MTPANSLSWTAFVMTLAALTSPPVLAELSQAPDSASLIANPIEHRLSRITNTLKATEVRLSPEQIPMTGLNGGEGSSGAGGGFANAHNGGGGFANTRGPGWANTAGGGAFGNSRGPGWVNGSSGGAFVNNANPWRNAWADGGGFLNRY</sequence>
<feature type="signal peptide" evidence="1">
    <location>
        <begin position="1"/>
        <end position="26"/>
    </location>
</feature>
<dbReference type="AlphaFoldDB" id="A0AAE4FV79"/>
<gene>
    <name evidence="2" type="primary">grrA</name>
    <name evidence="2" type="ORF">RIF25_16910</name>
</gene>
<name>A0AAE4FV79_9CYAN</name>